<dbReference type="Proteomes" id="UP001519535">
    <property type="component" value="Unassembled WGS sequence"/>
</dbReference>
<dbReference type="EMBL" id="JAHCLR010000022">
    <property type="protein sequence ID" value="MBS9534367.1"/>
    <property type="molecule type" value="Genomic_DNA"/>
</dbReference>
<evidence type="ECO:0000313" key="2">
    <source>
        <dbReference type="Proteomes" id="UP001519535"/>
    </source>
</evidence>
<accession>A0ABS5RJ83</accession>
<comment type="caution">
    <text evidence="1">The sequence shown here is derived from an EMBL/GenBank/DDBJ whole genome shotgun (WGS) entry which is preliminary data.</text>
</comment>
<organism evidence="1 2">
    <name type="scientific">Mycolicibacter acidiphilus</name>
    <dbReference type="NCBI Taxonomy" id="2835306"/>
    <lineage>
        <taxon>Bacteria</taxon>
        <taxon>Bacillati</taxon>
        <taxon>Actinomycetota</taxon>
        <taxon>Actinomycetes</taxon>
        <taxon>Mycobacteriales</taxon>
        <taxon>Mycobacteriaceae</taxon>
        <taxon>Mycolicibacter</taxon>
    </lineage>
</organism>
<reference evidence="1 2" key="1">
    <citation type="submission" date="2021-05" db="EMBL/GenBank/DDBJ databases">
        <title>Mycobacterium acidophilum sp. nov., an extremely acid-tolerant member of the genus Mycobacterium.</title>
        <authorList>
            <person name="Xia J."/>
        </authorList>
    </citation>
    <scope>NUCLEOTIDE SEQUENCE [LARGE SCALE GENOMIC DNA]</scope>
    <source>
        <strain evidence="1 2">M1</strain>
    </source>
</reference>
<dbReference type="RefSeq" id="WP_214093237.1">
    <property type="nucleotide sequence ID" value="NZ_JAHCLR010000022.1"/>
</dbReference>
<name>A0ABS5RJ83_9MYCO</name>
<evidence type="ECO:0000313" key="1">
    <source>
        <dbReference type="EMBL" id="MBS9534367.1"/>
    </source>
</evidence>
<protein>
    <submittedName>
        <fullName evidence="1">Uncharacterized protein</fullName>
    </submittedName>
</protein>
<keyword evidence="2" id="KW-1185">Reference proteome</keyword>
<proteinExistence type="predicted"/>
<gene>
    <name evidence="1" type="ORF">KIH27_12305</name>
</gene>
<sequence>MTTANHETHGGVSDWSDEVVAEAVNHSCPFCGVQPPENCHGEGLNEFTTPIGHVIKLHTPRLRQVPAFKS</sequence>